<sequence>MTDRVHPSSKPTPNGTTTAAAAAGANPSSVTAAAATNPTASKPQLRPPYRPQPQYPHHHHRRHRRSNRNICCCCCFWSILVVLALGLLAAIAAAAVYVLYHPTRPEFTVTSLRIAKLNLTTSPDSSSSRLTALLNLTVSSKNPNGHLTFFYDAFAVTASSSSVQIGNGSIPAFVSEKKNETTFRTIVASSSQDLDTDATTSLRSDLKKKGGVPLKIQMDTRVKVKMESLRSKRVGIRVTCQGIKAVAPKGKSPSVASVSDAKCKVDLRIKIWKWTF</sequence>
<comment type="subcellular location">
    <subcellularLocation>
        <location evidence="1">Membrane</location>
        <topology evidence="1">Single-pass membrane protein</topology>
    </subcellularLocation>
</comment>
<keyword evidence="4 6" id="KW-0472">Membrane</keyword>
<feature type="region of interest" description="Disordered" evidence="5">
    <location>
        <begin position="1"/>
        <end position="62"/>
    </location>
</feature>
<reference evidence="9" key="1">
    <citation type="submission" date="2016-06" db="EMBL/GenBank/DDBJ databases">
        <title>Parallel loss of symbiosis genes in relatives of nitrogen-fixing non-legume Parasponia.</title>
        <authorList>
            <person name="Van Velzen R."/>
            <person name="Holmer R."/>
            <person name="Bu F."/>
            <person name="Rutten L."/>
            <person name="Van Zeijl A."/>
            <person name="Liu W."/>
            <person name="Santuari L."/>
            <person name="Cao Q."/>
            <person name="Sharma T."/>
            <person name="Shen D."/>
            <person name="Roswanjaya Y."/>
            <person name="Wardhani T."/>
            <person name="Kalhor M.S."/>
            <person name="Jansen J."/>
            <person name="Van den Hoogen J."/>
            <person name="Gungor B."/>
            <person name="Hartog M."/>
            <person name="Hontelez J."/>
            <person name="Verver J."/>
            <person name="Yang W.-C."/>
            <person name="Schijlen E."/>
            <person name="Repin R."/>
            <person name="Schilthuizen M."/>
            <person name="Schranz E."/>
            <person name="Heidstra R."/>
            <person name="Miyata K."/>
            <person name="Fedorova E."/>
            <person name="Kohlen W."/>
            <person name="Bisseling T."/>
            <person name="Smit S."/>
            <person name="Geurts R."/>
        </authorList>
    </citation>
    <scope>NUCLEOTIDE SEQUENCE [LARGE SCALE GENOMIC DNA]</scope>
    <source>
        <strain evidence="9">cv. WU1-14</strain>
    </source>
</reference>
<dbReference type="GO" id="GO:0098542">
    <property type="term" value="P:defense response to other organism"/>
    <property type="evidence" value="ECO:0007669"/>
    <property type="project" value="InterPro"/>
</dbReference>
<evidence type="ECO:0000256" key="2">
    <source>
        <dbReference type="ARBA" id="ARBA00022692"/>
    </source>
</evidence>
<organism evidence="8 9">
    <name type="scientific">Parasponia andersonii</name>
    <name type="common">Sponia andersonii</name>
    <dbReference type="NCBI Taxonomy" id="3476"/>
    <lineage>
        <taxon>Eukaryota</taxon>
        <taxon>Viridiplantae</taxon>
        <taxon>Streptophyta</taxon>
        <taxon>Embryophyta</taxon>
        <taxon>Tracheophyta</taxon>
        <taxon>Spermatophyta</taxon>
        <taxon>Magnoliopsida</taxon>
        <taxon>eudicotyledons</taxon>
        <taxon>Gunneridae</taxon>
        <taxon>Pentapetalae</taxon>
        <taxon>rosids</taxon>
        <taxon>fabids</taxon>
        <taxon>Rosales</taxon>
        <taxon>Cannabaceae</taxon>
        <taxon>Parasponia</taxon>
    </lineage>
</organism>
<dbReference type="OrthoDB" id="777167at2759"/>
<gene>
    <name evidence="8" type="ORF">PanWU01x14_181970</name>
</gene>
<dbReference type="EMBL" id="JXTB01000172">
    <property type="protein sequence ID" value="PON56366.1"/>
    <property type="molecule type" value="Genomic_DNA"/>
</dbReference>
<dbReference type="SUPFAM" id="SSF117070">
    <property type="entry name" value="LEA14-like"/>
    <property type="match status" value="1"/>
</dbReference>
<name>A0A2P5C5N4_PARAD</name>
<feature type="compositionally biased region" description="Pro residues" evidence="5">
    <location>
        <begin position="45"/>
        <end position="54"/>
    </location>
</feature>
<dbReference type="PANTHER" id="PTHR31234:SF6">
    <property type="entry name" value="LATE EMBRYOGENESIS ABUNDANT PROTEIN LEA-2 SUBGROUP DOMAIN-CONTAINING PROTEIN"/>
    <property type="match status" value="1"/>
</dbReference>
<evidence type="ECO:0000313" key="8">
    <source>
        <dbReference type="EMBL" id="PON56366.1"/>
    </source>
</evidence>
<protein>
    <submittedName>
        <fullName evidence="8">Late embryogenesis abundant protein</fullName>
    </submittedName>
</protein>
<evidence type="ECO:0000256" key="6">
    <source>
        <dbReference type="SAM" id="Phobius"/>
    </source>
</evidence>
<dbReference type="InterPro" id="IPR044839">
    <property type="entry name" value="NDR1-like"/>
</dbReference>
<comment type="caution">
    <text evidence="8">The sequence shown here is derived from an EMBL/GenBank/DDBJ whole genome shotgun (WGS) entry which is preliminary data.</text>
</comment>
<evidence type="ECO:0000256" key="4">
    <source>
        <dbReference type="ARBA" id="ARBA00023136"/>
    </source>
</evidence>
<feature type="transmembrane region" description="Helical" evidence="6">
    <location>
        <begin position="70"/>
        <end position="100"/>
    </location>
</feature>
<dbReference type="AlphaFoldDB" id="A0A2P5C5N4"/>
<feature type="compositionally biased region" description="Low complexity" evidence="5">
    <location>
        <begin position="12"/>
        <end position="41"/>
    </location>
</feature>
<dbReference type="InterPro" id="IPR004864">
    <property type="entry name" value="LEA_2"/>
</dbReference>
<evidence type="ECO:0000256" key="5">
    <source>
        <dbReference type="SAM" id="MobiDB-lite"/>
    </source>
</evidence>
<keyword evidence="9" id="KW-1185">Reference proteome</keyword>
<evidence type="ECO:0000259" key="7">
    <source>
        <dbReference type="Pfam" id="PF03168"/>
    </source>
</evidence>
<dbReference type="Pfam" id="PF03168">
    <property type="entry name" value="LEA_2"/>
    <property type="match status" value="1"/>
</dbReference>
<evidence type="ECO:0000256" key="1">
    <source>
        <dbReference type="ARBA" id="ARBA00004167"/>
    </source>
</evidence>
<dbReference type="Proteomes" id="UP000237105">
    <property type="component" value="Unassembled WGS sequence"/>
</dbReference>
<dbReference type="GO" id="GO:0005886">
    <property type="term" value="C:plasma membrane"/>
    <property type="evidence" value="ECO:0007669"/>
    <property type="project" value="TreeGrafter"/>
</dbReference>
<evidence type="ECO:0000256" key="3">
    <source>
        <dbReference type="ARBA" id="ARBA00022989"/>
    </source>
</evidence>
<feature type="domain" description="Late embryogenesis abundant protein LEA-2 subgroup" evidence="7">
    <location>
        <begin position="137"/>
        <end position="240"/>
    </location>
</feature>
<accession>A0A2P5C5N4</accession>
<keyword evidence="2 6" id="KW-0812">Transmembrane</keyword>
<dbReference type="PANTHER" id="PTHR31234">
    <property type="entry name" value="LATE EMBRYOGENESIS ABUNDANT (LEA) HYDROXYPROLINE-RICH GLYCOPROTEIN FAMILY"/>
    <property type="match status" value="1"/>
</dbReference>
<proteinExistence type="predicted"/>
<keyword evidence="3 6" id="KW-1133">Transmembrane helix</keyword>
<dbReference type="Gene3D" id="2.60.40.1820">
    <property type="match status" value="1"/>
</dbReference>
<evidence type="ECO:0000313" key="9">
    <source>
        <dbReference type="Proteomes" id="UP000237105"/>
    </source>
</evidence>
<dbReference type="STRING" id="3476.A0A2P5C5N4"/>